<comment type="caution">
    <text evidence="1">The sequence shown here is derived from an EMBL/GenBank/DDBJ whole genome shotgun (WGS) entry which is preliminary data.</text>
</comment>
<dbReference type="RefSeq" id="WP_190425872.1">
    <property type="nucleotide sequence ID" value="NZ_JAMPKK010000085.1"/>
</dbReference>
<organism evidence="1 2">
    <name type="scientific">Funiculus sociatus GB2-A5</name>
    <dbReference type="NCBI Taxonomy" id="2933946"/>
    <lineage>
        <taxon>Bacteria</taxon>
        <taxon>Bacillati</taxon>
        <taxon>Cyanobacteriota</taxon>
        <taxon>Cyanophyceae</taxon>
        <taxon>Coleofasciculales</taxon>
        <taxon>Coleofasciculaceae</taxon>
        <taxon>Funiculus</taxon>
    </lineage>
</organism>
<keyword evidence="2" id="KW-1185">Reference proteome</keyword>
<reference evidence="1 2" key="1">
    <citation type="submission" date="2022-04" db="EMBL/GenBank/DDBJ databases">
        <title>Positive selection, recombination, and allopatry shape intraspecific diversity of widespread and dominant cyanobacteria.</title>
        <authorList>
            <person name="Wei J."/>
            <person name="Shu W."/>
            <person name="Hu C."/>
        </authorList>
    </citation>
    <scope>NUCLEOTIDE SEQUENCE [LARGE SCALE GENOMIC DNA]</scope>
    <source>
        <strain evidence="1 2">GB2-A5</strain>
    </source>
</reference>
<name>A0ABV0JWB1_9CYAN</name>
<gene>
    <name evidence="1" type="ORF">NDI37_25195</name>
</gene>
<proteinExistence type="predicted"/>
<sequence length="89" mass="9715">MSCELGVTVLTCKGYQIFSFYKSWLEEDAIALCIGKDAIALVVEVENAITLVVLGRMRSRFSIGEDAIALCAGEDALYLVCSVRFTRGT</sequence>
<evidence type="ECO:0000313" key="1">
    <source>
        <dbReference type="EMBL" id="MEP0867745.1"/>
    </source>
</evidence>
<protein>
    <submittedName>
        <fullName evidence="1">Uncharacterized protein</fullName>
    </submittedName>
</protein>
<accession>A0ABV0JWB1</accession>
<dbReference type="Proteomes" id="UP001442494">
    <property type="component" value="Unassembled WGS sequence"/>
</dbReference>
<dbReference type="EMBL" id="JAMPKK010000085">
    <property type="protein sequence ID" value="MEP0867745.1"/>
    <property type="molecule type" value="Genomic_DNA"/>
</dbReference>
<evidence type="ECO:0000313" key="2">
    <source>
        <dbReference type="Proteomes" id="UP001442494"/>
    </source>
</evidence>